<evidence type="ECO:0000313" key="5">
    <source>
        <dbReference type="EMBL" id="QMW80773.1"/>
    </source>
</evidence>
<accession>A0A7G5N1N0</accession>
<protein>
    <recommendedName>
        <fullName evidence="4">Rad50/SbcC-type AAA domain-containing protein</fullName>
    </recommendedName>
</protein>
<keyword evidence="3" id="KW-1133">Transmembrane helix</keyword>
<dbReference type="GeneID" id="75053743"/>
<reference evidence="5 6" key="1">
    <citation type="submission" date="2019-04" db="EMBL/GenBank/DDBJ databases">
        <authorList>
            <person name="Schori C."/>
            <person name="Ahrens C."/>
        </authorList>
    </citation>
    <scope>NUCLEOTIDE SEQUENCE [LARGE SCALE GENOMIC DNA]</scope>
    <source>
        <strain evidence="5 6">DSM 2950</strain>
    </source>
</reference>
<dbReference type="RefSeq" id="WP_018595731.1">
    <property type="nucleotide sequence ID" value="NZ_CABLBP010000022.1"/>
</dbReference>
<proteinExistence type="predicted"/>
<gene>
    <name evidence="5" type="ORF">E5259_26100</name>
</gene>
<dbReference type="InterPro" id="IPR027417">
    <property type="entry name" value="P-loop_NTPase"/>
</dbReference>
<name>A0A7G5N1N0_9FIRM</name>
<keyword evidence="3" id="KW-0812">Transmembrane</keyword>
<feature type="transmembrane region" description="Helical" evidence="3">
    <location>
        <begin position="265"/>
        <end position="285"/>
    </location>
</feature>
<dbReference type="AlphaFoldDB" id="A0A7G5N1N0"/>
<dbReference type="SUPFAM" id="SSF52540">
    <property type="entry name" value="P-loop containing nucleoside triphosphate hydrolases"/>
    <property type="match status" value="1"/>
</dbReference>
<evidence type="ECO:0000256" key="3">
    <source>
        <dbReference type="SAM" id="Phobius"/>
    </source>
</evidence>
<dbReference type="Pfam" id="PF13476">
    <property type="entry name" value="AAA_23"/>
    <property type="match status" value="1"/>
</dbReference>
<dbReference type="GO" id="GO:0006302">
    <property type="term" value="P:double-strand break repair"/>
    <property type="evidence" value="ECO:0007669"/>
    <property type="project" value="InterPro"/>
</dbReference>
<sequence length="532" mass="60769">MVIRELILKNFGKFQNRSVRLDEGINIIYGENESGKSTLHAFIQCILFGLKKMRGRASRTDTYTRYTPWDNPSWYEGTIRFSCGGKDFRLERDFRRGEDGTKLVCESDGELLSVAAGDLEMLLGGISEAVYENTVSIGQMKSRTGDALLLELRNYLSSYQESGDGKLNVDKALLLLKEKKKEWLNRMQLRIQQQEAEEKKIKFEIAYLEQETEELEQKILEEKKREKTEQEELRREEQRQEESRQKELHQENMPGTGGTLNWKKVIPALLVGDVIVWGILFFIAGWKAACISAVCILIAEFLFMAYTSTALKKAGKKEETKHAGQFIPDNTSGSLPKRKITGDSIRLLTAQIQEKGTRLSNLQEELSELQMAGISDRAEMEEIRSIELAAETIQSLSVSAQKSVGEALKNCISDIFCTMTREKYKKVSIDEELKIDLFTEDRHVPLFMASQGTVEQVYLALRIAVGDIFCCEESMPLLLDEVFAMYDEERMAETLGWLYKEKEQIIIFTCNGREAEVLQKAGIPFHMVHLHL</sequence>
<keyword evidence="1" id="KW-0175">Coiled coil</keyword>
<dbReference type="InterPro" id="IPR038729">
    <property type="entry name" value="Rad50/SbcC_AAA"/>
</dbReference>
<evidence type="ECO:0000256" key="2">
    <source>
        <dbReference type="SAM" id="MobiDB-lite"/>
    </source>
</evidence>
<evidence type="ECO:0000259" key="4">
    <source>
        <dbReference type="Pfam" id="PF13476"/>
    </source>
</evidence>
<dbReference type="Gene3D" id="3.40.50.300">
    <property type="entry name" value="P-loop containing nucleotide triphosphate hydrolases"/>
    <property type="match status" value="2"/>
</dbReference>
<dbReference type="EMBL" id="CP039126">
    <property type="protein sequence ID" value="QMW80773.1"/>
    <property type="molecule type" value="Genomic_DNA"/>
</dbReference>
<evidence type="ECO:0000313" key="6">
    <source>
        <dbReference type="Proteomes" id="UP000515789"/>
    </source>
</evidence>
<dbReference type="Proteomes" id="UP000515789">
    <property type="component" value="Chromosome"/>
</dbReference>
<evidence type="ECO:0000256" key="1">
    <source>
        <dbReference type="SAM" id="Coils"/>
    </source>
</evidence>
<dbReference type="PANTHER" id="PTHR41259">
    <property type="entry name" value="DOUBLE-STRAND BREAK REPAIR RAD50 ATPASE, PUTATIVE-RELATED"/>
    <property type="match status" value="1"/>
</dbReference>
<feature type="domain" description="Rad50/SbcC-type AAA" evidence="4">
    <location>
        <begin position="6"/>
        <end position="243"/>
    </location>
</feature>
<dbReference type="GO" id="GO:0016887">
    <property type="term" value="F:ATP hydrolysis activity"/>
    <property type="evidence" value="ECO:0007669"/>
    <property type="project" value="InterPro"/>
</dbReference>
<feature type="compositionally biased region" description="Basic and acidic residues" evidence="2">
    <location>
        <begin position="226"/>
        <end position="250"/>
    </location>
</feature>
<feature type="coiled-coil region" evidence="1">
    <location>
        <begin position="345"/>
        <end position="372"/>
    </location>
</feature>
<dbReference type="PANTHER" id="PTHR41259:SF1">
    <property type="entry name" value="DOUBLE-STRAND BREAK REPAIR RAD50 ATPASE, PUTATIVE-RELATED"/>
    <property type="match status" value="1"/>
</dbReference>
<keyword evidence="3" id="KW-0472">Membrane</keyword>
<organism evidence="5 6">
    <name type="scientific">Blautia producta</name>
    <dbReference type="NCBI Taxonomy" id="33035"/>
    <lineage>
        <taxon>Bacteria</taxon>
        <taxon>Bacillati</taxon>
        <taxon>Bacillota</taxon>
        <taxon>Clostridia</taxon>
        <taxon>Lachnospirales</taxon>
        <taxon>Lachnospiraceae</taxon>
        <taxon>Blautia</taxon>
    </lineage>
</organism>
<feature type="transmembrane region" description="Helical" evidence="3">
    <location>
        <begin position="291"/>
        <end position="311"/>
    </location>
</feature>
<feature type="region of interest" description="Disordered" evidence="2">
    <location>
        <begin position="226"/>
        <end position="254"/>
    </location>
</feature>